<keyword evidence="2" id="KW-1185">Reference proteome</keyword>
<dbReference type="Proteomes" id="UP001177670">
    <property type="component" value="Unassembled WGS sequence"/>
</dbReference>
<name>A0AA40GEC8_9HYME</name>
<evidence type="ECO:0000313" key="1">
    <source>
        <dbReference type="EMBL" id="KAK1136147.1"/>
    </source>
</evidence>
<gene>
    <name evidence="1" type="ORF">K0M31_000714</name>
</gene>
<accession>A0AA40GEC8</accession>
<comment type="caution">
    <text evidence="1">The sequence shown here is derived from an EMBL/GenBank/DDBJ whole genome shotgun (WGS) entry which is preliminary data.</text>
</comment>
<reference evidence="1" key="1">
    <citation type="submission" date="2021-10" db="EMBL/GenBank/DDBJ databases">
        <title>Melipona bicolor Genome sequencing and assembly.</title>
        <authorList>
            <person name="Araujo N.S."/>
            <person name="Arias M.C."/>
        </authorList>
    </citation>
    <scope>NUCLEOTIDE SEQUENCE</scope>
    <source>
        <strain evidence="1">USP_2M_L1-L4_2017</strain>
        <tissue evidence="1">Whole body</tissue>
    </source>
</reference>
<protein>
    <submittedName>
        <fullName evidence="1">Uncharacterized protein</fullName>
    </submittedName>
</protein>
<dbReference type="AlphaFoldDB" id="A0AA40GEC8"/>
<organism evidence="1 2">
    <name type="scientific">Melipona bicolor</name>
    <dbReference type="NCBI Taxonomy" id="60889"/>
    <lineage>
        <taxon>Eukaryota</taxon>
        <taxon>Metazoa</taxon>
        <taxon>Ecdysozoa</taxon>
        <taxon>Arthropoda</taxon>
        <taxon>Hexapoda</taxon>
        <taxon>Insecta</taxon>
        <taxon>Pterygota</taxon>
        <taxon>Neoptera</taxon>
        <taxon>Endopterygota</taxon>
        <taxon>Hymenoptera</taxon>
        <taxon>Apocrita</taxon>
        <taxon>Aculeata</taxon>
        <taxon>Apoidea</taxon>
        <taxon>Anthophila</taxon>
        <taxon>Apidae</taxon>
        <taxon>Melipona</taxon>
    </lineage>
</organism>
<sequence>MLVEQHPPCGIWEFPPLKFARALEEMDCGTVLRRAKNGGREEGRLYDRAGGDAPCVRATRRGGNTDLSQLGGNLQRARGMQSEAGVLRAKLCGGQRDEKVRWPDGRVQESDAGNPWHRAAVELRVQGHGAHATLRLLGLAETPLGESLRR</sequence>
<dbReference type="EMBL" id="JAHYIQ010000001">
    <property type="protein sequence ID" value="KAK1136147.1"/>
    <property type="molecule type" value="Genomic_DNA"/>
</dbReference>
<evidence type="ECO:0000313" key="2">
    <source>
        <dbReference type="Proteomes" id="UP001177670"/>
    </source>
</evidence>
<proteinExistence type="predicted"/>